<keyword evidence="2" id="KW-1185">Reference proteome</keyword>
<dbReference type="Proteomes" id="UP001382455">
    <property type="component" value="Unassembled WGS sequence"/>
</dbReference>
<evidence type="ECO:0000313" key="1">
    <source>
        <dbReference type="EMBL" id="MEI4548687.1"/>
    </source>
</evidence>
<dbReference type="EMBL" id="JBAWKS010000001">
    <property type="protein sequence ID" value="MEI4548687.1"/>
    <property type="molecule type" value="Genomic_DNA"/>
</dbReference>
<accession>A0ABU8EP01</accession>
<comment type="caution">
    <text evidence="1">The sequence shown here is derived from an EMBL/GenBank/DDBJ whole genome shotgun (WGS) entry which is preliminary data.</text>
</comment>
<evidence type="ECO:0008006" key="3">
    <source>
        <dbReference type="Google" id="ProtNLM"/>
    </source>
</evidence>
<dbReference type="SUPFAM" id="SSF53850">
    <property type="entry name" value="Periplasmic binding protein-like II"/>
    <property type="match status" value="1"/>
</dbReference>
<reference evidence="1 2" key="1">
    <citation type="submission" date="2023-12" db="EMBL/GenBank/DDBJ databases">
        <title>Friends and Foes: Symbiotic and Algicidal bacterial influence on Karenia brevis blooms.</title>
        <authorList>
            <person name="Fei C."/>
            <person name="Mohamed A.R."/>
            <person name="Booker A."/>
            <person name="Arshad M."/>
            <person name="Klass S."/>
            <person name="Ahn S."/>
            <person name="Gilbert P.M."/>
            <person name="Heil C.A."/>
            <person name="Martinez J.M."/>
            <person name="Amin S.A."/>
        </authorList>
    </citation>
    <scope>NUCLEOTIDE SEQUENCE [LARGE SCALE GENOMIC DNA]</scope>
    <source>
        <strain evidence="1 2">CE15</strain>
    </source>
</reference>
<organism evidence="1 2">
    <name type="scientific">Pseudoalteromonas spongiae</name>
    <dbReference type="NCBI Taxonomy" id="298657"/>
    <lineage>
        <taxon>Bacteria</taxon>
        <taxon>Pseudomonadati</taxon>
        <taxon>Pseudomonadota</taxon>
        <taxon>Gammaproteobacteria</taxon>
        <taxon>Alteromonadales</taxon>
        <taxon>Pseudoalteromonadaceae</taxon>
        <taxon>Pseudoalteromonas</taxon>
    </lineage>
</organism>
<protein>
    <recommendedName>
        <fullName evidence="3">Solute-binding protein family 3/N-terminal domain-containing protein</fullName>
    </recommendedName>
</protein>
<dbReference type="RefSeq" id="WP_138630021.1">
    <property type="nucleotide sequence ID" value="NZ_CP023398.1"/>
</dbReference>
<proteinExistence type="predicted"/>
<sequence length="214" mass="24127">MAWANAPIKQTLVFNKPLDTHVSRLLIKRLTPAYKAIGVDISIIEFDHKSSLAAANLGELDGQIGRVIGISKEYPNLIASNTPLMYLNLVLLTNKGQCENCRIQQLSTISHNPSYPFAQKFIAQEKFKGEVISNNNLASQLHMLRDRTIDGILVLEYLLTHHIDDATLAHFDKRIVSQKPIHHYLHKQHKAILAQLDLQLMQSAEATLEHKTPK</sequence>
<evidence type="ECO:0000313" key="2">
    <source>
        <dbReference type="Proteomes" id="UP001382455"/>
    </source>
</evidence>
<gene>
    <name evidence="1" type="ORF">WAE96_03060</name>
</gene>
<name>A0ABU8EP01_9GAMM</name>